<evidence type="ECO:0000256" key="11">
    <source>
        <dbReference type="PIRSR" id="PIRSR602481-1"/>
    </source>
</evidence>
<feature type="binding site" evidence="11">
    <location>
        <position position="107"/>
    </location>
    <ligand>
        <name>Zn(2+)</name>
        <dbReference type="ChEBI" id="CHEBI:29105"/>
    </ligand>
</feature>
<dbReference type="Gene3D" id="3.30.1490.190">
    <property type="match status" value="1"/>
</dbReference>
<accession>A0A5M7C6B3</accession>
<evidence type="ECO:0000256" key="8">
    <source>
        <dbReference type="ARBA" id="ARBA00023015"/>
    </source>
</evidence>
<name>A0A5M7C6B3_SACHI</name>
<evidence type="ECO:0000256" key="3">
    <source>
        <dbReference type="ARBA" id="ARBA00022490"/>
    </source>
</evidence>
<dbReference type="InterPro" id="IPR002481">
    <property type="entry name" value="FUR"/>
</dbReference>
<evidence type="ECO:0000256" key="4">
    <source>
        <dbReference type="ARBA" id="ARBA00022491"/>
    </source>
</evidence>
<keyword evidence="3" id="KW-0963">Cytoplasm</keyword>
<dbReference type="GO" id="GO:0008270">
    <property type="term" value="F:zinc ion binding"/>
    <property type="evidence" value="ECO:0007669"/>
    <property type="project" value="TreeGrafter"/>
</dbReference>
<evidence type="ECO:0000256" key="6">
    <source>
        <dbReference type="ARBA" id="ARBA00022833"/>
    </source>
</evidence>
<dbReference type="Gene3D" id="1.10.10.10">
    <property type="entry name" value="Winged helix-like DNA-binding domain superfamily/Winged helix DNA-binding domain"/>
    <property type="match status" value="1"/>
</dbReference>
<evidence type="ECO:0000256" key="2">
    <source>
        <dbReference type="ARBA" id="ARBA00007957"/>
    </source>
</evidence>
<keyword evidence="4" id="KW-0678">Repressor</keyword>
<evidence type="ECO:0000256" key="7">
    <source>
        <dbReference type="ARBA" id="ARBA00023004"/>
    </source>
</evidence>
<proteinExistence type="inferred from homology"/>
<organism evidence="12 13">
    <name type="scientific">Saccharopolyspora hirsuta</name>
    <dbReference type="NCBI Taxonomy" id="1837"/>
    <lineage>
        <taxon>Bacteria</taxon>
        <taxon>Bacillati</taxon>
        <taxon>Actinomycetota</taxon>
        <taxon>Actinomycetes</taxon>
        <taxon>Pseudonocardiales</taxon>
        <taxon>Pseudonocardiaceae</taxon>
        <taxon>Saccharopolyspora</taxon>
    </lineage>
</organism>
<dbReference type="AlphaFoldDB" id="A0A5M7C6B3"/>
<dbReference type="PANTHER" id="PTHR33202">
    <property type="entry name" value="ZINC UPTAKE REGULATION PROTEIN"/>
    <property type="match status" value="1"/>
</dbReference>
<keyword evidence="8" id="KW-0805">Transcription regulation</keyword>
<dbReference type="EMBL" id="VWPH01000003">
    <property type="protein sequence ID" value="KAA5835967.1"/>
    <property type="molecule type" value="Genomic_DNA"/>
</dbReference>
<feature type="binding site" evidence="11">
    <location>
        <position position="147"/>
    </location>
    <ligand>
        <name>Zn(2+)</name>
        <dbReference type="ChEBI" id="CHEBI:29105"/>
    </ligand>
</feature>
<dbReference type="SUPFAM" id="SSF46785">
    <property type="entry name" value="Winged helix' DNA-binding domain"/>
    <property type="match status" value="1"/>
</dbReference>
<evidence type="ECO:0000256" key="5">
    <source>
        <dbReference type="ARBA" id="ARBA00022723"/>
    </source>
</evidence>
<dbReference type="Pfam" id="PF01475">
    <property type="entry name" value="FUR"/>
    <property type="match status" value="1"/>
</dbReference>
<keyword evidence="5 11" id="KW-0479">Metal-binding</keyword>
<evidence type="ECO:0000256" key="10">
    <source>
        <dbReference type="ARBA" id="ARBA00023163"/>
    </source>
</evidence>
<comment type="caution">
    <text evidence="12">The sequence shown here is derived from an EMBL/GenBank/DDBJ whole genome shotgun (WGS) entry which is preliminary data.</text>
</comment>
<dbReference type="GO" id="GO:0005737">
    <property type="term" value="C:cytoplasm"/>
    <property type="evidence" value="ECO:0007669"/>
    <property type="project" value="UniProtKB-SubCell"/>
</dbReference>
<protein>
    <submittedName>
        <fullName evidence="12">Transcriptional repressor</fullName>
    </submittedName>
</protein>
<dbReference type="Proteomes" id="UP000323946">
    <property type="component" value="Unassembled WGS sequence"/>
</dbReference>
<comment type="cofactor">
    <cofactor evidence="11">
        <name>Zn(2+)</name>
        <dbReference type="ChEBI" id="CHEBI:29105"/>
    </cofactor>
    <text evidence="11">Binds 1 zinc ion per subunit.</text>
</comment>
<dbReference type="GO" id="GO:1900376">
    <property type="term" value="P:regulation of secondary metabolite biosynthetic process"/>
    <property type="evidence" value="ECO:0007669"/>
    <property type="project" value="TreeGrafter"/>
</dbReference>
<comment type="subcellular location">
    <subcellularLocation>
        <location evidence="1">Cytoplasm</location>
    </subcellularLocation>
</comment>
<dbReference type="InterPro" id="IPR043135">
    <property type="entry name" value="Fur_C"/>
</dbReference>
<keyword evidence="10" id="KW-0804">Transcription</keyword>
<evidence type="ECO:0000256" key="9">
    <source>
        <dbReference type="ARBA" id="ARBA00023125"/>
    </source>
</evidence>
<dbReference type="RefSeq" id="WP_150065627.1">
    <property type="nucleotide sequence ID" value="NZ_JBEPDJ010000003.1"/>
</dbReference>
<evidence type="ECO:0000313" key="13">
    <source>
        <dbReference type="Proteomes" id="UP000323946"/>
    </source>
</evidence>
<keyword evidence="9" id="KW-0238">DNA-binding</keyword>
<dbReference type="InterPro" id="IPR036388">
    <property type="entry name" value="WH-like_DNA-bd_sf"/>
</dbReference>
<gene>
    <name evidence="12" type="ORF">F1721_06335</name>
</gene>
<dbReference type="GO" id="GO:0045892">
    <property type="term" value="P:negative regulation of DNA-templated transcription"/>
    <property type="evidence" value="ECO:0007669"/>
    <property type="project" value="TreeGrafter"/>
</dbReference>
<evidence type="ECO:0000256" key="1">
    <source>
        <dbReference type="ARBA" id="ARBA00004496"/>
    </source>
</evidence>
<dbReference type="GO" id="GO:0000976">
    <property type="term" value="F:transcription cis-regulatory region binding"/>
    <property type="evidence" value="ECO:0007669"/>
    <property type="project" value="TreeGrafter"/>
</dbReference>
<feature type="binding site" evidence="11">
    <location>
        <position position="104"/>
    </location>
    <ligand>
        <name>Zn(2+)</name>
        <dbReference type="ChEBI" id="CHEBI:29105"/>
    </ligand>
</feature>
<sequence>MTLSATNGNTAGSAGDLPGRLRAAGLRVTRPRLAVLRWLADHPHATADQVATAVRRQLGSVSTQAVYDVLHACSDAGLLRRIEPAGHPARFETRTADNHHHLVCRRCGRTEDVDCVLGSAPCLTPSSTAGYAVDEAEVVFWGYCPDCRSSAPGPEEPSHHHEEGRS</sequence>
<dbReference type="InterPro" id="IPR036390">
    <property type="entry name" value="WH_DNA-bd_sf"/>
</dbReference>
<dbReference type="OrthoDB" id="5242893at2"/>
<dbReference type="CDD" id="cd07153">
    <property type="entry name" value="Fur_like"/>
    <property type="match status" value="1"/>
</dbReference>
<dbReference type="SMR" id="A0A5M7C6B3"/>
<keyword evidence="6 11" id="KW-0862">Zinc</keyword>
<keyword evidence="7" id="KW-0408">Iron</keyword>
<dbReference type="GO" id="GO:0003700">
    <property type="term" value="F:DNA-binding transcription factor activity"/>
    <property type="evidence" value="ECO:0007669"/>
    <property type="project" value="InterPro"/>
</dbReference>
<feature type="binding site" evidence="11">
    <location>
        <position position="144"/>
    </location>
    <ligand>
        <name>Zn(2+)</name>
        <dbReference type="ChEBI" id="CHEBI:29105"/>
    </ligand>
</feature>
<comment type="similarity">
    <text evidence="2">Belongs to the Fur family.</text>
</comment>
<reference evidence="12 13" key="1">
    <citation type="submission" date="2019-09" db="EMBL/GenBank/DDBJ databases">
        <title>Draft genome sequence of the thermophilic Saccharopolyspora hirsuta VKM Ac-666T.</title>
        <authorList>
            <person name="Lobastova T.G."/>
            <person name="Fokina V."/>
            <person name="Bragin E.Y."/>
            <person name="Shtratnikova V.Y."/>
            <person name="Starodumova I.P."/>
            <person name="Tarlachkov S.V."/>
            <person name="Donova M.V."/>
        </authorList>
    </citation>
    <scope>NUCLEOTIDE SEQUENCE [LARGE SCALE GENOMIC DNA]</scope>
    <source>
        <strain evidence="12 13">VKM Ac-666</strain>
    </source>
</reference>
<evidence type="ECO:0000313" key="12">
    <source>
        <dbReference type="EMBL" id="KAA5835967.1"/>
    </source>
</evidence>
<keyword evidence="13" id="KW-1185">Reference proteome</keyword>
<dbReference type="PANTHER" id="PTHR33202:SF18">
    <property type="entry name" value="TRANSCRIPTIONAL REGULATOR FURA"/>
    <property type="match status" value="1"/>
</dbReference>